<dbReference type="GO" id="GO:0005230">
    <property type="term" value="F:extracellular ligand-gated monoatomic ion channel activity"/>
    <property type="evidence" value="ECO:0007669"/>
    <property type="project" value="InterPro"/>
</dbReference>
<dbReference type="Pfam" id="PF02931">
    <property type="entry name" value="Neur_chan_LBD"/>
    <property type="match status" value="1"/>
</dbReference>
<dbReference type="InterPro" id="IPR036719">
    <property type="entry name" value="Neuro-gated_channel_TM_sf"/>
</dbReference>
<evidence type="ECO:0000256" key="4">
    <source>
        <dbReference type="ARBA" id="ARBA00023136"/>
    </source>
</evidence>
<keyword evidence="3 6" id="KW-1133">Transmembrane helix</keyword>
<dbReference type="InterPro" id="IPR006201">
    <property type="entry name" value="Neur_channel"/>
</dbReference>
<dbReference type="InterPro" id="IPR036734">
    <property type="entry name" value="Neur_chan_lig-bd_sf"/>
</dbReference>
<reference evidence="10" key="1">
    <citation type="submission" date="2016-11" db="UniProtKB">
        <authorList>
            <consortium name="WormBaseParasite"/>
        </authorList>
    </citation>
    <scope>IDENTIFICATION</scope>
</reference>
<evidence type="ECO:0000256" key="2">
    <source>
        <dbReference type="ARBA" id="ARBA00022692"/>
    </source>
</evidence>
<keyword evidence="9" id="KW-1185">Reference proteome</keyword>
<feature type="region of interest" description="Disordered" evidence="5">
    <location>
        <begin position="207"/>
        <end position="240"/>
    </location>
</feature>
<comment type="subcellular location">
    <subcellularLocation>
        <location evidence="1">Membrane</location>
        <topology evidence="1">Multi-pass membrane protein</topology>
    </subcellularLocation>
</comment>
<feature type="compositionally biased region" description="Low complexity" evidence="5">
    <location>
        <begin position="224"/>
        <end position="234"/>
    </location>
</feature>
<feature type="compositionally biased region" description="Basic residues" evidence="5">
    <location>
        <begin position="252"/>
        <end position="261"/>
    </location>
</feature>
<protein>
    <submittedName>
        <fullName evidence="10">Neur_chan_LBD domain-containing protein</fullName>
    </submittedName>
</protein>
<feature type="domain" description="Neurotransmitter-gated ion-channel ligand-binding" evidence="7">
    <location>
        <begin position="4"/>
        <end position="105"/>
    </location>
</feature>
<feature type="region of interest" description="Disordered" evidence="5">
    <location>
        <begin position="252"/>
        <end position="312"/>
    </location>
</feature>
<evidence type="ECO:0000259" key="8">
    <source>
        <dbReference type="Pfam" id="PF02932"/>
    </source>
</evidence>
<dbReference type="Proteomes" id="UP000095280">
    <property type="component" value="Unplaced"/>
</dbReference>
<feature type="compositionally biased region" description="Gly residues" evidence="5">
    <location>
        <begin position="207"/>
        <end position="218"/>
    </location>
</feature>
<evidence type="ECO:0000313" key="10">
    <source>
        <dbReference type="WBParaSite" id="maker-unitig_30314-snap-gene-0.2-mRNA-1"/>
    </source>
</evidence>
<dbReference type="PANTHER" id="PTHR18945">
    <property type="entry name" value="NEUROTRANSMITTER GATED ION CHANNEL"/>
    <property type="match status" value="1"/>
</dbReference>
<dbReference type="Gene3D" id="1.20.58.390">
    <property type="entry name" value="Neurotransmitter-gated ion-channel transmembrane domain"/>
    <property type="match status" value="1"/>
</dbReference>
<feature type="transmembrane region" description="Helical" evidence="6">
    <location>
        <begin position="6"/>
        <end position="27"/>
    </location>
</feature>
<evidence type="ECO:0000256" key="3">
    <source>
        <dbReference type="ARBA" id="ARBA00022989"/>
    </source>
</evidence>
<keyword evidence="2 6" id="KW-0812">Transmembrane</keyword>
<feature type="domain" description="Neurotransmitter-gated ion-channel transmembrane" evidence="8">
    <location>
        <begin position="137"/>
        <end position="205"/>
    </location>
</feature>
<evidence type="ECO:0000256" key="1">
    <source>
        <dbReference type="ARBA" id="ARBA00004141"/>
    </source>
</evidence>
<dbReference type="InterPro" id="IPR006202">
    <property type="entry name" value="Neur_chan_lig-bd"/>
</dbReference>
<dbReference type="GO" id="GO:0016020">
    <property type="term" value="C:membrane"/>
    <property type="evidence" value="ECO:0007669"/>
    <property type="project" value="UniProtKB-SubCell"/>
</dbReference>
<proteinExistence type="predicted"/>
<dbReference type="WBParaSite" id="maker-unitig_30314-snap-gene-0.2-mRNA-1">
    <property type="protein sequence ID" value="maker-unitig_30314-snap-gene-0.2-mRNA-1"/>
    <property type="gene ID" value="maker-unitig_30314-snap-gene-0.2"/>
</dbReference>
<dbReference type="AlphaFoldDB" id="A0A1I8FDA8"/>
<dbReference type="InterPro" id="IPR038050">
    <property type="entry name" value="Neuro_actylchol_rec"/>
</dbReference>
<evidence type="ECO:0000313" key="9">
    <source>
        <dbReference type="Proteomes" id="UP000095280"/>
    </source>
</evidence>
<dbReference type="Pfam" id="PF02932">
    <property type="entry name" value="Neur_chan_memb"/>
    <property type="match status" value="1"/>
</dbReference>
<feature type="transmembrane region" description="Helical" evidence="6">
    <location>
        <begin position="136"/>
        <end position="154"/>
    </location>
</feature>
<dbReference type="Gene3D" id="2.70.170.10">
    <property type="entry name" value="Neurotransmitter-gated ion-channel ligand-binding domain"/>
    <property type="match status" value="1"/>
</dbReference>
<keyword evidence="4 6" id="KW-0472">Membrane</keyword>
<dbReference type="CDD" id="cd19049">
    <property type="entry name" value="LGIC_TM_anion"/>
    <property type="match status" value="1"/>
</dbReference>
<dbReference type="SUPFAM" id="SSF63712">
    <property type="entry name" value="Nicotinic receptor ligand binding domain-like"/>
    <property type="match status" value="1"/>
</dbReference>
<feature type="compositionally biased region" description="Low complexity" evidence="5">
    <location>
        <begin position="286"/>
        <end position="300"/>
    </location>
</feature>
<name>A0A1I8FDA8_9PLAT</name>
<evidence type="ECO:0000259" key="7">
    <source>
        <dbReference type="Pfam" id="PF02931"/>
    </source>
</evidence>
<sequence length="673" mass="72752">MFYIGIYIIGFYSISEATMDYSLTIYLRQQWTDPRLKFNSSLVGGKTQIKLEDRIWEKIWVPDVFLRNEKKADFHSVTIPNRFMNLESSGRIWYVINRPHNGHCRFLLAAAAEAARRSARRSDHAAVRSARNSFEIIYIPTMLIVILSWFAFWLNIDAVPARASGSKSSLPKVSYIKAIDVWMSACLGFVFASLLEFAVVNVYSRHGSGGGGGGGRSGGRGRRAAAAGPAISGGKKSGQKVRFGCCVPASTSRRRAARRGGGRPDGGDSPVFVRDPPAAMSPLQPPQQQEQHQQFHTELTVETSPQQPSPKPQLPLLHPATGFYILPPASTFLPRTASTFWALRLLPLPTRLLHPATASTFWHPASKHSAHAASTFCHRLLQSCHRHAIYILPPASTHPRDEKARATAMVGCLVLGQASHISRYQVVAVSREDATMPPLRAAARGLRSAWPIWLRARRLSLAALALRRGSSGVGRRGGALSLSGETGAARHGAVVVVELSDPPRFRLALRGEAMRRPRLRTETERASRREAIAEDAAELLLVDCGQAAVAAVAAASRVVQPAPSVTDSKAALAPSAEVELAAAVVWQPQAVGAAIDGAEVVAATSGGFQSERRMAAAWAGGDAPGVFGRAAGPCCCCCNSDRAMQVSESACRKCWSRCAFADIETGLRRLHRG</sequence>
<evidence type="ECO:0000256" key="5">
    <source>
        <dbReference type="SAM" id="MobiDB-lite"/>
    </source>
</evidence>
<accession>A0A1I8FDA8</accession>
<dbReference type="InterPro" id="IPR006029">
    <property type="entry name" value="Neurotrans-gated_channel_TM"/>
</dbReference>
<evidence type="ECO:0000256" key="6">
    <source>
        <dbReference type="SAM" id="Phobius"/>
    </source>
</evidence>
<dbReference type="GO" id="GO:0004888">
    <property type="term" value="F:transmembrane signaling receptor activity"/>
    <property type="evidence" value="ECO:0007669"/>
    <property type="project" value="InterPro"/>
</dbReference>
<organism evidence="9 10">
    <name type="scientific">Macrostomum lignano</name>
    <dbReference type="NCBI Taxonomy" id="282301"/>
    <lineage>
        <taxon>Eukaryota</taxon>
        <taxon>Metazoa</taxon>
        <taxon>Spiralia</taxon>
        <taxon>Lophotrochozoa</taxon>
        <taxon>Platyhelminthes</taxon>
        <taxon>Rhabditophora</taxon>
        <taxon>Macrostomorpha</taxon>
        <taxon>Macrostomida</taxon>
        <taxon>Macrostomidae</taxon>
        <taxon>Macrostomum</taxon>
    </lineage>
</organism>
<dbReference type="SUPFAM" id="SSF90112">
    <property type="entry name" value="Neurotransmitter-gated ion-channel transmembrane pore"/>
    <property type="match status" value="1"/>
</dbReference>